<feature type="coiled-coil region" evidence="1">
    <location>
        <begin position="56"/>
        <end position="90"/>
    </location>
</feature>
<evidence type="ECO:0000256" key="1">
    <source>
        <dbReference type="SAM" id="Coils"/>
    </source>
</evidence>
<reference evidence="2" key="1">
    <citation type="submission" date="2023-10" db="EMBL/GenBank/DDBJ databases">
        <authorList>
            <person name="Chen Y."/>
            <person name="Shah S."/>
            <person name="Dougan E. K."/>
            <person name="Thang M."/>
            <person name="Chan C."/>
        </authorList>
    </citation>
    <scope>NUCLEOTIDE SEQUENCE [LARGE SCALE GENOMIC DNA]</scope>
</reference>
<protein>
    <submittedName>
        <fullName evidence="2">Uncharacterized protein</fullName>
    </submittedName>
</protein>
<proteinExistence type="predicted"/>
<sequence>MPRLFEAAAGGNREGPRRAWIDISQGSLEDLGGQALLGCAGDGVLSLCSAELADVEKGEARQVEALDRELERLLAKRRHHEQRRQASSRELRRRAVSQSPLGRALADLILPCLGAAEAARLFAASPAVLSASCCLCDPGARRRVYHLRSMASDLPPQMAQTVVARLYWPAVQTVFMDLGGHGWVHLLEALWNPWLEHEGSGASAPELQLSSLSALSVVFPAERSAICRERWLTVSPLLVNFVQTFGNAPLRELILTNLRSTDVLTAALRFCGRHLAVCLASFLGPESKRGALELPDSGLPELQCFWIHHRDFSEQRASRQDRMRVLAKPLLACLRSVRKPENLKVLTLTGVQVDGSAEETACLLQGLLGFTRFAAISLRFSVPRTFGALLPLRVLFQMRLAWRDVGAFFLRDTSLHGFDYWPEEYTADLARLYPRSAKPEPFQVFDNEFRQVLRSQYSTTPERQWSQLLPAERRHWDRVSRGLQGIPLDEVRHRIFELFPGSFSRASGA</sequence>
<organism evidence="2 3">
    <name type="scientific">Prorocentrum cordatum</name>
    <dbReference type="NCBI Taxonomy" id="2364126"/>
    <lineage>
        <taxon>Eukaryota</taxon>
        <taxon>Sar</taxon>
        <taxon>Alveolata</taxon>
        <taxon>Dinophyceae</taxon>
        <taxon>Prorocentrales</taxon>
        <taxon>Prorocentraceae</taxon>
        <taxon>Prorocentrum</taxon>
    </lineage>
</organism>
<dbReference type="Proteomes" id="UP001189429">
    <property type="component" value="Unassembled WGS sequence"/>
</dbReference>
<keyword evidence="1" id="KW-0175">Coiled coil</keyword>
<accession>A0ABN9RS99</accession>
<gene>
    <name evidence="2" type="ORF">PCOR1329_LOCUS23239</name>
</gene>
<evidence type="ECO:0000313" key="3">
    <source>
        <dbReference type="Proteomes" id="UP001189429"/>
    </source>
</evidence>
<keyword evidence="3" id="KW-1185">Reference proteome</keyword>
<name>A0ABN9RS99_9DINO</name>
<dbReference type="EMBL" id="CAUYUJ010007847">
    <property type="protein sequence ID" value="CAK0822147.1"/>
    <property type="molecule type" value="Genomic_DNA"/>
</dbReference>
<evidence type="ECO:0000313" key="2">
    <source>
        <dbReference type="EMBL" id="CAK0822147.1"/>
    </source>
</evidence>
<comment type="caution">
    <text evidence="2">The sequence shown here is derived from an EMBL/GenBank/DDBJ whole genome shotgun (WGS) entry which is preliminary data.</text>
</comment>